<dbReference type="KEGG" id="hir:HETIRDRAFT_441698"/>
<sequence length="289" mass="31628">MPAPAEDLPVTLKHDVYPTIDPSVHYDKKSCKGKVVFVAGASRGIGEEIAITYARAGASVVLGGRKQATLDAVKKTILESVDGVQVLDVILDVTKAKQVDDAVKVVIAQFGKLDIVIANAGALTTWNQPFTEEDPDAWWNVLEVNVRGVYNVARYTTPHLSKTRGYFVAISSLAAQIRIPFGSSYAVSKHAVGRFVEHMKLETPEIKVFSLHPGSIKTDLAMQNPQFERAMVDTTQLAAATALYLTAGNADWLSGRFVSSNWDLKEVEEKWKGRILEHEALVSRLSIPL</sequence>
<evidence type="ECO:0000256" key="1">
    <source>
        <dbReference type="ARBA" id="ARBA00006484"/>
    </source>
</evidence>
<dbReference type="SMART" id="SM00822">
    <property type="entry name" value="PKS_KR"/>
    <property type="match status" value="1"/>
</dbReference>
<dbReference type="GeneID" id="20675386"/>
<dbReference type="InParanoid" id="W4JVP5"/>
<dbReference type="eggNOG" id="KOG1205">
    <property type="taxonomic scope" value="Eukaryota"/>
</dbReference>
<dbReference type="InterPro" id="IPR057326">
    <property type="entry name" value="KR_dom"/>
</dbReference>
<dbReference type="STRING" id="747525.W4JVP5"/>
<evidence type="ECO:0000259" key="3">
    <source>
        <dbReference type="SMART" id="SM00822"/>
    </source>
</evidence>
<dbReference type="Pfam" id="PF00106">
    <property type="entry name" value="adh_short"/>
    <property type="match status" value="1"/>
</dbReference>
<dbReference type="PANTHER" id="PTHR44196:SF1">
    <property type="entry name" value="DEHYDROGENASE_REDUCTASE SDR FAMILY MEMBER 7B"/>
    <property type="match status" value="1"/>
</dbReference>
<dbReference type="HOGENOM" id="CLU_010194_8_0_1"/>
<dbReference type="EMBL" id="KI925463">
    <property type="protein sequence ID" value="ETW77150.1"/>
    <property type="molecule type" value="Genomic_DNA"/>
</dbReference>
<dbReference type="AlphaFoldDB" id="W4JVP5"/>
<evidence type="ECO:0000256" key="2">
    <source>
        <dbReference type="ARBA" id="ARBA00023002"/>
    </source>
</evidence>
<dbReference type="InterPro" id="IPR002347">
    <property type="entry name" value="SDR_fam"/>
</dbReference>
<dbReference type="GO" id="GO:0016491">
    <property type="term" value="F:oxidoreductase activity"/>
    <property type="evidence" value="ECO:0007669"/>
    <property type="project" value="UniProtKB-KW"/>
</dbReference>
<dbReference type="OrthoDB" id="1933717at2759"/>
<feature type="domain" description="Ketoreductase" evidence="3">
    <location>
        <begin position="34"/>
        <end position="219"/>
    </location>
</feature>
<dbReference type="Gene3D" id="3.40.50.720">
    <property type="entry name" value="NAD(P)-binding Rossmann-like Domain"/>
    <property type="match status" value="1"/>
</dbReference>
<keyword evidence="2" id="KW-0560">Oxidoreductase</keyword>
<proteinExistence type="inferred from homology"/>
<comment type="similarity">
    <text evidence="1">Belongs to the short-chain dehydrogenases/reductases (SDR) family.</text>
</comment>
<dbReference type="SUPFAM" id="SSF51735">
    <property type="entry name" value="NAD(P)-binding Rossmann-fold domains"/>
    <property type="match status" value="1"/>
</dbReference>
<dbReference type="PANTHER" id="PTHR44196">
    <property type="entry name" value="DEHYDROGENASE/REDUCTASE SDR FAMILY MEMBER 7B"/>
    <property type="match status" value="1"/>
</dbReference>
<name>W4JVP5_HETIT</name>
<reference evidence="4 5" key="1">
    <citation type="journal article" date="2012" name="New Phytol.">
        <title>Insight into trade-off between wood decay and parasitism from the genome of a fungal forest pathogen.</title>
        <authorList>
            <person name="Olson A."/>
            <person name="Aerts A."/>
            <person name="Asiegbu F."/>
            <person name="Belbahri L."/>
            <person name="Bouzid O."/>
            <person name="Broberg A."/>
            <person name="Canback B."/>
            <person name="Coutinho P.M."/>
            <person name="Cullen D."/>
            <person name="Dalman K."/>
            <person name="Deflorio G."/>
            <person name="van Diepen L.T."/>
            <person name="Dunand C."/>
            <person name="Duplessis S."/>
            <person name="Durling M."/>
            <person name="Gonthier P."/>
            <person name="Grimwood J."/>
            <person name="Fossdal C.G."/>
            <person name="Hansson D."/>
            <person name="Henrissat B."/>
            <person name="Hietala A."/>
            <person name="Himmelstrand K."/>
            <person name="Hoffmeister D."/>
            <person name="Hogberg N."/>
            <person name="James T.Y."/>
            <person name="Karlsson M."/>
            <person name="Kohler A."/>
            <person name="Kues U."/>
            <person name="Lee Y.H."/>
            <person name="Lin Y.C."/>
            <person name="Lind M."/>
            <person name="Lindquist E."/>
            <person name="Lombard V."/>
            <person name="Lucas S."/>
            <person name="Lunden K."/>
            <person name="Morin E."/>
            <person name="Murat C."/>
            <person name="Park J."/>
            <person name="Raffaello T."/>
            <person name="Rouze P."/>
            <person name="Salamov A."/>
            <person name="Schmutz J."/>
            <person name="Solheim H."/>
            <person name="Stahlberg J."/>
            <person name="Velez H."/>
            <person name="de Vries R.P."/>
            <person name="Wiebenga A."/>
            <person name="Woodward S."/>
            <person name="Yakovlev I."/>
            <person name="Garbelotto M."/>
            <person name="Martin F."/>
            <person name="Grigoriev I.V."/>
            <person name="Stenlid J."/>
        </authorList>
    </citation>
    <scope>NUCLEOTIDE SEQUENCE [LARGE SCALE GENOMIC DNA]</scope>
    <source>
        <strain evidence="4 5">TC 32-1</strain>
    </source>
</reference>
<evidence type="ECO:0000313" key="5">
    <source>
        <dbReference type="Proteomes" id="UP000030671"/>
    </source>
</evidence>
<dbReference type="InterPro" id="IPR036291">
    <property type="entry name" value="NAD(P)-bd_dom_sf"/>
</dbReference>
<dbReference type="Proteomes" id="UP000030671">
    <property type="component" value="Unassembled WGS sequence"/>
</dbReference>
<dbReference type="RefSeq" id="XP_009550693.1">
    <property type="nucleotide sequence ID" value="XM_009552398.1"/>
</dbReference>
<gene>
    <name evidence="4" type="ORF">HETIRDRAFT_441698</name>
</gene>
<keyword evidence="5" id="KW-1185">Reference proteome</keyword>
<evidence type="ECO:0000313" key="4">
    <source>
        <dbReference type="EMBL" id="ETW77150.1"/>
    </source>
</evidence>
<accession>W4JVP5</accession>
<dbReference type="PRINTS" id="PR00081">
    <property type="entry name" value="GDHRDH"/>
</dbReference>
<organism evidence="4 5">
    <name type="scientific">Heterobasidion irregulare (strain TC 32-1)</name>
    <dbReference type="NCBI Taxonomy" id="747525"/>
    <lineage>
        <taxon>Eukaryota</taxon>
        <taxon>Fungi</taxon>
        <taxon>Dikarya</taxon>
        <taxon>Basidiomycota</taxon>
        <taxon>Agaricomycotina</taxon>
        <taxon>Agaricomycetes</taxon>
        <taxon>Russulales</taxon>
        <taxon>Bondarzewiaceae</taxon>
        <taxon>Heterobasidion</taxon>
        <taxon>Heterobasidion annosum species complex</taxon>
    </lineage>
</organism>
<dbReference type="GO" id="GO:0016020">
    <property type="term" value="C:membrane"/>
    <property type="evidence" value="ECO:0007669"/>
    <property type="project" value="TreeGrafter"/>
</dbReference>
<protein>
    <recommendedName>
        <fullName evidence="3">Ketoreductase domain-containing protein</fullName>
    </recommendedName>
</protein>